<protein>
    <recommendedName>
        <fullName evidence="6">WPP domain-containing protein</fullName>
    </recommendedName>
</protein>
<sequence length="513" mass="54428">MTEQEWSLSDAQRVETVKRIATSITNLSFSQGHSVAETVAADAAATVEKKAYTVAKFESKTTTGYRPHNETLKAYARKLSELVLNVVKEKGQTQQGGISSDGKVLDLSGDREPLTKDTAEEALAPLFASNPAITTVRLSTKSFDAECAEVAARGFSNVAASLTDVDMSDVIAGRPEAQALEALRIMTCSLQAAQLRALNLSDNALGEKGIRACAAALSGQTGLQRLAFQNVGCSIRACQAVAELVQHSQELRRLHLFNNMSGDEGAVAIAQILSRSPQMEDFKMASSRVGSEGCIALAQSLQHSSCLTRLDLSDNPTDSEIGPALAEMLRGQKQLVALNLADTSLEDQGIEAIAEALAAAAPPLQELNLALNSISPAGIPALTHALQGMTALRSLDLGENELEDDGAVQLAPALQHLKQLQHLSLITNQIGTRGAMAVTQAIAASCSDLKELLLNGNQISEEGVQRIQNTLKAAGKIDALGPLDENEPDDAEDEGDEETDDLTEQLEKSARIL</sequence>
<dbReference type="EMBL" id="JALJOS010000018">
    <property type="protein sequence ID" value="KAK9827462.1"/>
    <property type="molecule type" value="Genomic_DNA"/>
</dbReference>
<dbReference type="GO" id="GO:0005930">
    <property type="term" value="C:axoneme"/>
    <property type="evidence" value="ECO:0007669"/>
    <property type="project" value="UniProtKB-SubCell"/>
</dbReference>
<dbReference type="Pfam" id="PF13943">
    <property type="entry name" value="WPP"/>
    <property type="match status" value="1"/>
</dbReference>
<dbReference type="GO" id="GO:0005634">
    <property type="term" value="C:nucleus"/>
    <property type="evidence" value="ECO:0007669"/>
    <property type="project" value="UniProtKB-SubCell"/>
</dbReference>
<feature type="compositionally biased region" description="Acidic residues" evidence="5">
    <location>
        <begin position="484"/>
        <end position="504"/>
    </location>
</feature>
<keyword evidence="4" id="KW-0539">Nucleus</keyword>
<dbReference type="SMART" id="SM00368">
    <property type="entry name" value="LRR_RI"/>
    <property type="match status" value="10"/>
</dbReference>
<accession>A0AAW1R2L9</accession>
<comment type="subcellular location">
    <subcellularLocation>
        <location evidence="2">Cytoplasm</location>
        <location evidence="2">Cytoskeleton</location>
        <location evidence="2">Cilium axoneme</location>
    </subcellularLocation>
    <subcellularLocation>
        <location evidence="1">Nucleus</location>
    </subcellularLocation>
</comment>
<evidence type="ECO:0000313" key="8">
    <source>
        <dbReference type="Proteomes" id="UP001438707"/>
    </source>
</evidence>
<dbReference type="InterPro" id="IPR045203">
    <property type="entry name" value="RanGAP1/2"/>
</dbReference>
<reference evidence="7 8" key="1">
    <citation type="journal article" date="2024" name="Nat. Commun.">
        <title>Phylogenomics reveals the evolutionary origins of lichenization in chlorophyte algae.</title>
        <authorList>
            <person name="Puginier C."/>
            <person name="Libourel C."/>
            <person name="Otte J."/>
            <person name="Skaloud P."/>
            <person name="Haon M."/>
            <person name="Grisel S."/>
            <person name="Petersen M."/>
            <person name="Berrin J.G."/>
            <person name="Delaux P.M."/>
            <person name="Dal Grande F."/>
            <person name="Keller J."/>
        </authorList>
    </citation>
    <scope>NUCLEOTIDE SEQUENCE [LARGE SCALE GENOMIC DNA]</scope>
    <source>
        <strain evidence="7 8">SAG 2145</strain>
    </source>
</reference>
<dbReference type="InterPro" id="IPR032675">
    <property type="entry name" value="LRR_dom_sf"/>
</dbReference>
<dbReference type="Gene3D" id="1.10.246.200">
    <property type="entry name" value="WPP domain"/>
    <property type="match status" value="1"/>
</dbReference>
<feature type="domain" description="WPP" evidence="6">
    <location>
        <begin position="6"/>
        <end position="94"/>
    </location>
</feature>
<dbReference type="GO" id="GO:0005096">
    <property type="term" value="F:GTPase activator activity"/>
    <property type="evidence" value="ECO:0007669"/>
    <property type="project" value="InterPro"/>
</dbReference>
<evidence type="ECO:0000256" key="2">
    <source>
        <dbReference type="ARBA" id="ARBA00004430"/>
    </source>
</evidence>
<keyword evidence="3" id="KW-0963">Cytoplasm</keyword>
<dbReference type="AlphaFoldDB" id="A0AAW1R2L9"/>
<feature type="region of interest" description="Disordered" evidence="5">
    <location>
        <begin position="478"/>
        <end position="513"/>
    </location>
</feature>
<dbReference type="Proteomes" id="UP001438707">
    <property type="component" value="Unassembled WGS sequence"/>
</dbReference>
<dbReference type="Gene3D" id="3.80.10.10">
    <property type="entry name" value="Ribonuclease Inhibitor"/>
    <property type="match status" value="2"/>
</dbReference>
<evidence type="ECO:0000259" key="6">
    <source>
        <dbReference type="Pfam" id="PF13943"/>
    </source>
</evidence>
<dbReference type="InterPro" id="IPR001611">
    <property type="entry name" value="Leu-rich_rpt"/>
</dbReference>
<proteinExistence type="predicted"/>
<dbReference type="SUPFAM" id="SSF52047">
    <property type="entry name" value="RNI-like"/>
    <property type="match status" value="1"/>
</dbReference>
<evidence type="ECO:0000256" key="4">
    <source>
        <dbReference type="ARBA" id="ARBA00023242"/>
    </source>
</evidence>
<name>A0AAW1R2L9_9CHLO</name>
<keyword evidence="8" id="KW-1185">Reference proteome</keyword>
<evidence type="ECO:0000256" key="1">
    <source>
        <dbReference type="ARBA" id="ARBA00004123"/>
    </source>
</evidence>
<dbReference type="PANTHER" id="PTHR46761">
    <property type="entry name" value="RAN GTPASE-ACTIVATING PROTEIN 1"/>
    <property type="match status" value="1"/>
</dbReference>
<dbReference type="InterPro" id="IPR025265">
    <property type="entry name" value="WPP_dom"/>
</dbReference>
<evidence type="ECO:0000256" key="5">
    <source>
        <dbReference type="SAM" id="MobiDB-lite"/>
    </source>
</evidence>
<gene>
    <name evidence="7" type="ORF">WJX74_003728</name>
</gene>
<comment type="caution">
    <text evidence="7">The sequence shown here is derived from an EMBL/GenBank/DDBJ whole genome shotgun (WGS) entry which is preliminary data.</text>
</comment>
<evidence type="ECO:0000256" key="3">
    <source>
        <dbReference type="ARBA" id="ARBA00022490"/>
    </source>
</evidence>
<dbReference type="Pfam" id="PF13516">
    <property type="entry name" value="LRR_6"/>
    <property type="match status" value="4"/>
</dbReference>
<evidence type="ECO:0000313" key="7">
    <source>
        <dbReference type="EMBL" id="KAK9827462.1"/>
    </source>
</evidence>
<dbReference type="PANTHER" id="PTHR46761:SF2">
    <property type="entry name" value="RAN GTPASE-ACTIVATING PROTEIN 1"/>
    <property type="match status" value="1"/>
</dbReference>
<organism evidence="7 8">
    <name type="scientific">Apatococcus lobatus</name>
    <dbReference type="NCBI Taxonomy" id="904363"/>
    <lineage>
        <taxon>Eukaryota</taxon>
        <taxon>Viridiplantae</taxon>
        <taxon>Chlorophyta</taxon>
        <taxon>core chlorophytes</taxon>
        <taxon>Trebouxiophyceae</taxon>
        <taxon>Chlorellales</taxon>
        <taxon>Chlorellaceae</taxon>
        <taxon>Apatococcus</taxon>
    </lineage>
</organism>
<dbReference type="InterPro" id="IPR038214">
    <property type="entry name" value="WPP_sf"/>
</dbReference>